<keyword evidence="3" id="KW-1185">Reference proteome</keyword>
<proteinExistence type="predicted"/>
<feature type="compositionally biased region" description="Basic residues" evidence="1">
    <location>
        <begin position="164"/>
        <end position="212"/>
    </location>
</feature>
<dbReference type="AlphaFoldDB" id="A0A1Y3BT78"/>
<evidence type="ECO:0000256" key="1">
    <source>
        <dbReference type="SAM" id="MobiDB-lite"/>
    </source>
</evidence>
<feature type="region of interest" description="Disordered" evidence="1">
    <location>
        <begin position="107"/>
        <end position="212"/>
    </location>
</feature>
<accession>A0A1Y3BT78</accession>
<feature type="compositionally biased region" description="Low complexity" evidence="1">
    <location>
        <begin position="109"/>
        <end position="126"/>
    </location>
</feature>
<dbReference type="EMBL" id="MUJZ01005717">
    <property type="protein sequence ID" value="OTF83003.1"/>
    <property type="molecule type" value="Genomic_DNA"/>
</dbReference>
<organism evidence="2 3">
    <name type="scientific">Euroglyphus maynei</name>
    <name type="common">Mayne's house dust mite</name>
    <dbReference type="NCBI Taxonomy" id="6958"/>
    <lineage>
        <taxon>Eukaryota</taxon>
        <taxon>Metazoa</taxon>
        <taxon>Ecdysozoa</taxon>
        <taxon>Arthropoda</taxon>
        <taxon>Chelicerata</taxon>
        <taxon>Arachnida</taxon>
        <taxon>Acari</taxon>
        <taxon>Acariformes</taxon>
        <taxon>Sarcoptiformes</taxon>
        <taxon>Astigmata</taxon>
        <taxon>Psoroptidia</taxon>
        <taxon>Analgoidea</taxon>
        <taxon>Pyroglyphidae</taxon>
        <taxon>Pyroglyphinae</taxon>
        <taxon>Euroglyphus</taxon>
    </lineage>
</organism>
<protein>
    <submittedName>
        <fullName evidence="2">Uncharacterized protein</fullName>
    </submittedName>
</protein>
<evidence type="ECO:0000313" key="2">
    <source>
        <dbReference type="EMBL" id="OTF83003.1"/>
    </source>
</evidence>
<reference evidence="2 3" key="1">
    <citation type="submission" date="2017-03" db="EMBL/GenBank/DDBJ databases">
        <title>Genome Survey of Euroglyphus maynei.</title>
        <authorList>
            <person name="Arlian L.G."/>
            <person name="Morgan M.S."/>
            <person name="Rider S.D."/>
        </authorList>
    </citation>
    <scope>NUCLEOTIDE SEQUENCE [LARGE SCALE GENOMIC DNA]</scope>
    <source>
        <strain evidence="2">Arlian Lab</strain>
        <tissue evidence="2">Whole body</tissue>
    </source>
</reference>
<evidence type="ECO:0000313" key="3">
    <source>
        <dbReference type="Proteomes" id="UP000194236"/>
    </source>
</evidence>
<dbReference type="Proteomes" id="UP000194236">
    <property type="component" value="Unassembled WGS sequence"/>
</dbReference>
<gene>
    <name evidence="2" type="ORF">BLA29_002967</name>
</gene>
<dbReference type="OrthoDB" id="6516362at2759"/>
<sequence length="212" mass="24492">MSRTLNELIPPDTTIIYKVDETSNNEDQLRIKSRNSQITSNECKVSEFNFLLKDCQDDGGHINSSPLTSANKTDEKKLLGKDDETVHVDDQTVFVYSTKAPASLKNQWKASSSNSIKSIPSKPSIAEKTAKSYSFEKVSKKSRSGHERQSLSSEDSDDDLSIRQRNRCRALSRKLKSSRIGHRKRKSIRRNHHQSYIHRKRRKFKRETKRKR</sequence>
<comment type="caution">
    <text evidence="2">The sequence shown here is derived from an EMBL/GenBank/DDBJ whole genome shotgun (WGS) entry which is preliminary data.</text>
</comment>
<name>A0A1Y3BT78_EURMA</name>